<evidence type="ECO:0000256" key="1">
    <source>
        <dbReference type="SAM" id="Phobius"/>
    </source>
</evidence>
<feature type="transmembrane region" description="Helical" evidence="1">
    <location>
        <begin position="31"/>
        <end position="52"/>
    </location>
</feature>
<name>A0ABR6Y2K7_9FLAO</name>
<proteinExistence type="predicted"/>
<dbReference type="RefSeq" id="WP_186846068.1">
    <property type="nucleotide sequence ID" value="NZ_JACOME010000002.1"/>
</dbReference>
<reference evidence="2 3" key="1">
    <citation type="submission" date="2020-08" db="EMBL/GenBank/DDBJ databases">
        <title>Winogradskyella ouciana sp. nov., isolated from the hadal seawater of the Mariana Trench.</title>
        <authorList>
            <person name="He X."/>
        </authorList>
    </citation>
    <scope>NUCLEOTIDE SEQUENCE [LARGE SCALE GENOMIC DNA]</scope>
    <source>
        <strain evidence="2 3">KCTC 22026</strain>
    </source>
</reference>
<dbReference type="Proteomes" id="UP000607435">
    <property type="component" value="Unassembled WGS sequence"/>
</dbReference>
<dbReference type="EMBL" id="JACOME010000002">
    <property type="protein sequence ID" value="MBC3846973.1"/>
    <property type="molecule type" value="Genomic_DNA"/>
</dbReference>
<evidence type="ECO:0000313" key="2">
    <source>
        <dbReference type="EMBL" id="MBC3846973.1"/>
    </source>
</evidence>
<protein>
    <submittedName>
        <fullName evidence="2">Uncharacterized protein</fullName>
    </submittedName>
</protein>
<sequence length="175" mass="20622">MTQKQRKIFYPVIFFLGAILIIWEINIYRETIINLMIPIGIIMVVGIIAFILDFKNYKSTYEYNGIGLYLYSAMHYVIGFGFIACSIFMLSNYYFADQNTRTESYEIIRTSSLASGGKYRIDVRTPTFRINYNGKIKELVFSSEFYEKRNFYNNVELEIRQGLFGFDILENKKLN</sequence>
<feature type="transmembrane region" description="Helical" evidence="1">
    <location>
        <begin position="7"/>
        <end position="25"/>
    </location>
</feature>
<keyword evidence="3" id="KW-1185">Reference proteome</keyword>
<accession>A0ABR6Y2K7</accession>
<feature type="transmembrane region" description="Helical" evidence="1">
    <location>
        <begin position="73"/>
        <end position="95"/>
    </location>
</feature>
<evidence type="ECO:0000313" key="3">
    <source>
        <dbReference type="Proteomes" id="UP000607435"/>
    </source>
</evidence>
<gene>
    <name evidence="2" type="ORF">H6H04_11325</name>
</gene>
<organism evidence="2 3">
    <name type="scientific">Winogradskyella echinorum</name>
    <dbReference type="NCBI Taxonomy" id="538189"/>
    <lineage>
        <taxon>Bacteria</taxon>
        <taxon>Pseudomonadati</taxon>
        <taxon>Bacteroidota</taxon>
        <taxon>Flavobacteriia</taxon>
        <taxon>Flavobacteriales</taxon>
        <taxon>Flavobacteriaceae</taxon>
        <taxon>Winogradskyella</taxon>
    </lineage>
</organism>
<keyword evidence="1" id="KW-1133">Transmembrane helix</keyword>
<keyword evidence="1" id="KW-0472">Membrane</keyword>
<keyword evidence="1" id="KW-0812">Transmembrane</keyword>
<comment type="caution">
    <text evidence="2">The sequence shown here is derived from an EMBL/GenBank/DDBJ whole genome shotgun (WGS) entry which is preliminary data.</text>
</comment>